<evidence type="ECO:0000259" key="14">
    <source>
        <dbReference type="Pfam" id="PF23598"/>
    </source>
</evidence>
<evidence type="ECO:0000256" key="10">
    <source>
        <dbReference type="ARBA" id="ARBA00023170"/>
    </source>
</evidence>
<keyword evidence="5" id="KW-0812">Transmembrane</keyword>
<sequence length="750" mass="82946">MVKISILGFLLVILCLITRDLACKGETLEGNCLRADREALLDFKNGLKDSSDNRLSSWIGGNCCQWEGIGCENNTGVVISIDLHNPYYLEEAYENWSSMNLSGEIRPSLIELKYLRSLDLSGNSFEHIPIPKFFGSLKSLQYLNLSNCGFRGAIPPTLGNLSNLQFLDLSSIESQLFVKNLEWMTNLVSLRHLKLNYVNLSMVGSHWMEVFSKLSFLTELHLQHCGLSRSISSLNSINFTSLTVISISGNSFRSKFPIWLLNISSLVYIDVSSNQLYGHISPGLGKLPNLQHLDLSWNEDLTGSFSEFLEEIKNCSSEGPLPELGYLDLSWNQLVGRLPERLSQLEKLTYLDLSYNKLQGPIPASFGTFKNLNEMRLQWNELNGSLPLSKLKTLWMGGNSGLVLNVSSTWVPPFQISDLRMVSCNLGPSFPTWLRSQKEVSFCICQMLASQVSKAAPSDLSNASISGNCSSLIVLDLGNNNLSGMLPKSLGQLQWLESLHLNDNKLSGELPSSFQNLSRLELLDLSYNQLSGKVPSWIGTAFINLVILNLRSNVFFGRLPSQLSNLSSLHVLDLAQNNLMGEIPVTLVELKAMVPEYNKNIYPLTLSLVVGIDLSDNNLSGELPQEITKLFGLVVLNLSGNHISGQIPESISMLHQLLSLDLSRNKLSGSIPSSMVSLTFLSYLNLSNNNFSGKIPFIGQMSTFNESAFVGNPNLCGAPLVTKCQDEDLDKKYSAIEDKNDGGILINGFT</sequence>
<dbReference type="Pfam" id="PF13855">
    <property type="entry name" value="LRR_8"/>
    <property type="match status" value="1"/>
</dbReference>
<evidence type="ECO:0000256" key="5">
    <source>
        <dbReference type="ARBA" id="ARBA00022692"/>
    </source>
</evidence>
<keyword evidence="11" id="KW-0325">Glycoprotein</keyword>
<dbReference type="InterPro" id="IPR032675">
    <property type="entry name" value="LRR_dom_sf"/>
</dbReference>
<dbReference type="PANTHER" id="PTHR48063">
    <property type="entry name" value="LRR RECEPTOR-LIKE KINASE"/>
    <property type="match status" value="1"/>
</dbReference>
<evidence type="ECO:0000256" key="12">
    <source>
        <dbReference type="SAM" id="SignalP"/>
    </source>
</evidence>
<dbReference type="GO" id="GO:0005886">
    <property type="term" value="C:plasma membrane"/>
    <property type="evidence" value="ECO:0007669"/>
    <property type="project" value="UniProtKB-SubCell"/>
</dbReference>
<keyword evidence="4" id="KW-0433">Leucine-rich repeat</keyword>
<dbReference type="InterPro" id="IPR046956">
    <property type="entry name" value="RLP23-like"/>
</dbReference>
<dbReference type="InterPro" id="IPR001611">
    <property type="entry name" value="Leu-rich_rpt"/>
</dbReference>
<name>A0A438BSL3_VITVI</name>
<dbReference type="Pfam" id="PF23598">
    <property type="entry name" value="LRR_14"/>
    <property type="match status" value="1"/>
</dbReference>
<dbReference type="PRINTS" id="PR00019">
    <property type="entry name" value="LEURICHRPT"/>
</dbReference>
<evidence type="ECO:0000256" key="7">
    <source>
        <dbReference type="ARBA" id="ARBA00022737"/>
    </source>
</evidence>
<dbReference type="Pfam" id="PF00560">
    <property type="entry name" value="LRR_1"/>
    <property type="match status" value="7"/>
</dbReference>
<protein>
    <submittedName>
        <fullName evidence="15">Receptor-like protein 12</fullName>
    </submittedName>
</protein>
<proteinExistence type="inferred from homology"/>
<comment type="subcellular location">
    <subcellularLocation>
        <location evidence="1">Cell membrane</location>
        <topology evidence="1">Single-pass type I membrane protein</topology>
    </subcellularLocation>
</comment>
<keyword evidence="9" id="KW-0472">Membrane</keyword>
<organism evidence="15 16">
    <name type="scientific">Vitis vinifera</name>
    <name type="common">Grape</name>
    <dbReference type="NCBI Taxonomy" id="29760"/>
    <lineage>
        <taxon>Eukaryota</taxon>
        <taxon>Viridiplantae</taxon>
        <taxon>Streptophyta</taxon>
        <taxon>Embryophyta</taxon>
        <taxon>Tracheophyta</taxon>
        <taxon>Spermatophyta</taxon>
        <taxon>Magnoliopsida</taxon>
        <taxon>eudicotyledons</taxon>
        <taxon>Gunneridae</taxon>
        <taxon>Pentapetalae</taxon>
        <taxon>rosids</taxon>
        <taxon>Vitales</taxon>
        <taxon>Vitaceae</taxon>
        <taxon>Viteae</taxon>
        <taxon>Vitis</taxon>
    </lineage>
</organism>
<gene>
    <name evidence="15" type="primary">RLP12_54</name>
    <name evidence="15" type="ORF">CK203_089982</name>
</gene>
<evidence type="ECO:0000256" key="2">
    <source>
        <dbReference type="ARBA" id="ARBA00009592"/>
    </source>
</evidence>
<evidence type="ECO:0000313" key="16">
    <source>
        <dbReference type="Proteomes" id="UP000288805"/>
    </source>
</evidence>
<evidence type="ECO:0000256" key="11">
    <source>
        <dbReference type="ARBA" id="ARBA00023180"/>
    </source>
</evidence>
<evidence type="ECO:0000256" key="8">
    <source>
        <dbReference type="ARBA" id="ARBA00022989"/>
    </source>
</evidence>
<comment type="similarity">
    <text evidence="2">Belongs to the RLP family.</text>
</comment>
<keyword evidence="8" id="KW-1133">Transmembrane helix</keyword>
<dbReference type="PANTHER" id="PTHR48063:SF16">
    <property type="entry name" value="LRR RECEPTOR-LIKE SERINE_THREONINE-PROTEIN KINASE GSO1"/>
    <property type="match status" value="1"/>
</dbReference>
<evidence type="ECO:0000259" key="13">
    <source>
        <dbReference type="Pfam" id="PF08263"/>
    </source>
</evidence>
<feature type="domain" description="Leucine-rich repeat-containing N-terminal plant-type" evidence="13">
    <location>
        <begin position="35"/>
        <end position="71"/>
    </location>
</feature>
<keyword evidence="7" id="KW-0677">Repeat</keyword>
<dbReference type="SMART" id="SM00369">
    <property type="entry name" value="LRR_TYP"/>
    <property type="match status" value="10"/>
</dbReference>
<dbReference type="FunFam" id="3.80.10.10:FF:000095">
    <property type="entry name" value="LRR receptor-like serine/threonine-protein kinase GSO1"/>
    <property type="match status" value="1"/>
</dbReference>
<dbReference type="AlphaFoldDB" id="A0A438BSL3"/>
<evidence type="ECO:0000256" key="3">
    <source>
        <dbReference type="ARBA" id="ARBA00022475"/>
    </source>
</evidence>
<evidence type="ECO:0000256" key="6">
    <source>
        <dbReference type="ARBA" id="ARBA00022729"/>
    </source>
</evidence>
<dbReference type="InterPro" id="IPR055414">
    <property type="entry name" value="LRR_R13L4/SHOC2-like"/>
</dbReference>
<dbReference type="InterPro" id="IPR013210">
    <property type="entry name" value="LRR_N_plant-typ"/>
</dbReference>
<dbReference type="Proteomes" id="UP000288805">
    <property type="component" value="Unassembled WGS sequence"/>
</dbReference>
<evidence type="ECO:0000313" key="15">
    <source>
        <dbReference type="EMBL" id="RVW13928.1"/>
    </source>
</evidence>
<keyword evidence="10 15" id="KW-0675">Receptor</keyword>
<dbReference type="EMBL" id="QGNW01002643">
    <property type="protein sequence ID" value="RVW13928.1"/>
    <property type="molecule type" value="Genomic_DNA"/>
</dbReference>
<feature type="domain" description="Disease resistance R13L4/SHOC-2-like LRR" evidence="14">
    <location>
        <begin position="109"/>
        <end position="298"/>
    </location>
</feature>
<feature type="signal peptide" evidence="12">
    <location>
        <begin position="1"/>
        <end position="22"/>
    </location>
</feature>
<keyword evidence="3" id="KW-1003">Cell membrane</keyword>
<evidence type="ECO:0000256" key="4">
    <source>
        <dbReference type="ARBA" id="ARBA00022614"/>
    </source>
</evidence>
<evidence type="ECO:0000256" key="1">
    <source>
        <dbReference type="ARBA" id="ARBA00004251"/>
    </source>
</evidence>
<dbReference type="SUPFAM" id="SSF52058">
    <property type="entry name" value="L domain-like"/>
    <property type="match status" value="2"/>
</dbReference>
<feature type="chain" id="PRO_5019006466" evidence="12">
    <location>
        <begin position="23"/>
        <end position="750"/>
    </location>
</feature>
<dbReference type="InterPro" id="IPR003591">
    <property type="entry name" value="Leu-rich_rpt_typical-subtyp"/>
</dbReference>
<dbReference type="FunFam" id="3.80.10.10:FF:000041">
    <property type="entry name" value="LRR receptor-like serine/threonine-protein kinase ERECTA"/>
    <property type="match status" value="1"/>
</dbReference>
<accession>A0A438BSL3</accession>
<evidence type="ECO:0000256" key="9">
    <source>
        <dbReference type="ARBA" id="ARBA00023136"/>
    </source>
</evidence>
<dbReference type="Pfam" id="PF08263">
    <property type="entry name" value="LRRNT_2"/>
    <property type="match status" value="1"/>
</dbReference>
<reference evidence="15 16" key="1">
    <citation type="journal article" date="2018" name="PLoS Genet.">
        <title>Population sequencing reveals clonal diversity and ancestral inbreeding in the grapevine cultivar Chardonnay.</title>
        <authorList>
            <person name="Roach M.J."/>
            <person name="Johnson D.L."/>
            <person name="Bohlmann J."/>
            <person name="van Vuuren H.J."/>
            <person name="Jones S.J."/>
            <person name="Pretorius I.S."/>
            <person name="Schmidt S.A."/>
            <person name="Borneman A.R."/>
        </authorList>
    </citation>
    <scope>NUCLEOTIDE SEQUENCE [LARGE SCALE GENOMIC DNA]</scope>
    <source>
        <strain evidence="16">cv. Chardonnay</strain>
        <tissue evidence="15">Leaf</tissue>
    </source>
</reference>
<dbReference type="Gene3D" id="3.80.10.10">
    <property type="entry name" value="Ribonuclease Inhibitor"/>
    <property type="match status" value="6"/>
</dbReference>
<keyword evidence="6 12" id="KW-0732">Signal</keyword>
<comment type="caution">
    <text evidence="15">The sequence shown here is derived from an EMBL/GenBank/DDBJ whole genome shotgun (WGS) entry which is preliminary data.</text>
</comment>